<dbReference type="SUPFAM" id="SSF55729">
    <property type="entry name" value="Acyl-CoA N-acyltransferases (Nat)"/>
    <property type="match status" value="1"/>
</dbReference>
<reference evidence="2" key="1">
    <citation type="submission" date="2022-01" db="EMBL/GenBank/DDBJ databases">
        <title>Genome-Based Taxonomic Classification of the Phylum Actinobacteria.</title>
        <authorList>
            <person name="Gao Y."/>
        </authorList>
    </citation>
    <scope>NUCLEOTIDE SEQUENCE</scope>
    <source>
        <strain evidence="2">KLBMP 8922</strain>
    </source>
</reference>
<comment type="caution">
    <text evidence="2">The sequence shown here is derived from an EMBL/GenBank/DDBJ whole genome shotgun (WGS) entry which is preliminary data.</text>
</comment>
<keyword evidence="2" id="KW-0808">Transferase</keyword>
<evidence type="ECO:0000259" key="1">
    <source>
        <dbReference type="Pfam" id="PF13480"/>
    </source>
</evidence>
<proteinExistence type="predicted"/>
<dbReference type="Gene3D" id="3.40.630.30">
    <property type="match status" value="1"/>
</dbReference>
<dbReference type="RefSeq" id="WP_235054187.1">
    <property type="nucleotide sequence ID" value="NZ_JAKFHA010000012.1"/>
</dbReference>
<gene>
    <name evidence="2" type="ORF">LZ495_21405</name>
</gene>
<dbReference type="EC" id="2.3.1.-" evidence="2"/>
<evidence type="ECO:0000313" key="3">
    <source>
        <dbReference type="Proteomes" id="UP001165378"/>
    </source>
</evidence>
<feature type="domain" description="BioF2-like acetyltransferase" evidence="1">
    <location>
        <begin position="178"/>
        <end position="321"/>
    </location>
</feature>
<dbReference type="GO" id="GO:0016746">
    <property type="term" value="F:acyltransferase activity"/>
    <property type="evidence" value="ECO:0007669"/>
    <property type="project" value="UniProtKB-KW"/>
</dbReference>
<dbReference type="AlphaFoldDB" id="A0AA41Q2I2"/>
<dbReference type="InterPro" id="IPR038740">
    <property type="entry name" value="BioF2-like_GNAT_dom"/>
</dbReference>
<accession>A0AA41Q2I2</accession>
<name>A0AA41Q2I2_9ACTN</name>
<dbReference type="EMBL" id="JAKFHA010000012">
    <property type="protein sequence ID" value="MCF2529760.1"/>
    <property type="molecule type" value="Genomic_DNA"/>
</dbReference>
<sequence length="370" mass="39717">MNADVRVEAASALPVLVRDPDELAALAPAWRDLAAATGASYFATPDWVLSWTETLGTEAAGGRPVVAVWRGADGGPEAIVPLLDARQALHPRLPAGARCLTVLGSGAGAADHCGFAVSPQRADDVRAWFAAAARRHTLWLPNLDAETGAAFVPPGARLVERTACPTMPADPERIGSARFRKDLRHYGRRLAAEGVEFRFVGPTGVDEKLFDRLLDLHALRQAAIGRATTFDASRKAFHLALMDRSGPGRGPCALVADGPDGPVGVLYGFLWGETFSYYQTGWDPSYARLSLGTVLVAETVAAVKAEGAAVFDFLRGAEEYKYRFGAVDRHDTTWLAGRGLSRVLLEGRVAAKAAQTRRAAHHRHEPVPER</sequence>
<organism evidence="2 3">
    <name type="scientific">Yinghuangia soli</name>
    <dbReference type="NCBI Taxonomy" id="2908204"/>
    <lineage>
        <taxon>Bacteria</taxon>
        <taxon>Bacillati</taxon>
        <taxon>Actinomycetota</taxon>
        <taxon>Actinomycetes</taxon>
        <taxon>Kitasatosporales</taxon>
        <taxon>Streptomycetaceae</taxon>
        <taxon>Yinghuangia</taxon>
    </lineage>
</organism>
<dbReference type="InterPro" id="IPR016181">
    <property type="entry name" value="Acyl_CoA_acyltransferase"/>
</dbReference>
<keyword evidence="2" id="KW-0012">Acyltransferase</keyword>
<keyword evidence="3" id="KW-1185">Reference proteome</keyword>
<evidence type="ECO:0000313" key="2">
    <source>
        <dbReference type="EMBL" id="MCF2529760.1"/>
    </source>
</evidence>
<dbReference type="Pfam" id="PF13480">
    <property type="entry name" value="Acetyltransf_6"/>
    <property type="match status" value="1"/>
</dbReference>
<protein>
    <submittedName>
        <fullName evidence="2">GNAT family N-acetyltransferase</fullName>
        <ecNumber evidence="2">2.3.1.-</ecNumber>
    </submittedName>
</protein>
<dbReference type="Proteomes" id="UP001165378">
    <property type="component" value="Unassembled WGS sequence"/>
</dbReference>